<gene>
    <name evidence="1" type="ORF">OJ997_08425</name>
</gene>
<keyword evidence="2" id="KW-1185">Reference proteome</keyword>
<evidence type="ECO:0000313" key="2">
    <source>
        <dbReference type="Proteomes" id="UP001147653"/>
    </source>
</evidence>
<proteinExistence type="predicted"/>
<name>A0A9X3S7I6_9ACTN</name>
<evidence type="ECO:0000313" key="1">
    <source>
        <dbReference type="EMBL" id="MDA0180318.1"/>
    </source>
</evidence>
<dbReference type="Proteomes" id="UP001147653">
    <property type="component" value="Unassembled WGS sequence"/>
</dbReference>
<dbReference type="AlphaFoldDB" id="A0A9X3S7I6"/>
<dbReference type="GO" id="GO:0016757">
    <property type="term" value="F:glycosyltransferase activity"/>
    <property type="evidence" value="ECO:0007669"/>
    <property type="project" value="UniProtKB-KW"/>
</dbReference>
<comment type="caution">
    <text evidence="1">The sequence shown here is derived from an EMBL/GenBank/DDBJ whole genome shotgun (WGS) entry which is preliminary data.</text>
</comment>
<dbReference type="RefSeq" id="WP_270024626.1">
    <property type="nucleotide sequence ID" value="NZ_JAPDDP010000011.1"/>
</dbReference>
<dbReference type="Pfam" id="PF13692">
    <property type="entry name" value="Glyco_trans_1_4"/>
    <property type="match status" value="1"/>
</dbReference>
<dbReference type="SUPFAM" id="SSF53756">
    <property type="entry name" value="UDP-Glycosyltransferase/glycogen phosphorylase"/>
    <property type="match status" value="1"/>
</dbReference>
<organism evidence="1 2">
    <name type="scientific">Solirubrobacter phytolaccae</name>
    <dbReference type="NCBI Taxonomy" id="1404360"/>
    <lineage>
        <taxon>Bacteria</taxon>
        <taxon>Bacillati</taxon>
        <taxon>Actinomycetota</taxon>
        <taxon>Thermoleophilia</taxon>
        <taxon>Solirubrobacterales</taxon>
        <taxon>Solirubrobacteraceae</taxon>
        <taxon>Solirubrobacter</taxon>
    </lineage>
</organism>
<dbReference type="EMBL" id="JAPDDP010000011">
    <property type="protein sequence ID" value="MDA0180318.1"/>
    <property type="molecule type" value="Genomic_DNA"/>
</dbReference>
<dbReference type="EC" id="2.4.-.-" evidence="1"/>
<sequence>MSRRVLMLARHFPPIGGAGVHRTVGTVRHLREHGYEPVVITGPAEHRDRWEPHDPGLLAQIPADVEVHRLQGPEPPARTGARARADKLLQARAPWIDWWIEESVRMGRRVGADADVIYASCLPYETANAGAQLAAELGKPWVADLEDPWALDEMRLYLTGAHQRLEQRRMRTALASAAAVIMCAEEAAVRVRRAFPKLDGRVAGIPIGFERDDFAGGDGGHSGDTFKIVHTGSMHTDFGRALRASRRRRRLLGGSVEGLDIITRSHVFLVQAIEQLLTARPELRDRVELHLAGELTEGDRAVAAPHAFVRTPGLLAHRDTVALMRSADLLFLPMHDLPAPARAGLIPYKTYEYLAAQRPILAAVPDGDVRDLLGPVGHVTLVRPADVDGMTQALGRLVDEAPVTRVADDLDSPVLAPLERRACVARIAGVLDGVLGR</sequence>
<protein>
    <submittedName>
        <fullName evidence="1">Glycosyltransferase</fullName>
        <ecNumber evidence="1">2.4.-.-</ecNumber>
    </submittedName>
</protein>
<reference evidence="1" key="1">
    <citation type="submission" date="2022-10" db="EMBL/GenBank/DDBJ databases">
        <title>The WGS of Solirubrobacter phytolaccae KCTC 29190.</title>
        <authorList>
            <person name="Jiang Z."/>
        </authorList>
    </citation>
    <scope>NUCLEOTIDE SEQUENCE</scope>
    <source>
        <strain evidence="1">KCTC 29190</strain>
    </source>
</reference>
<dbReference type="Gene3D" id="3.40.50.2000">
    <property type="entry name" value="Glycogen Phosphorylase B"/>
    <property type="match status" value="2"/>
</dbReference>
<keyword evidence="1" id="KW-0328">Glycosyltransferase</keyword>
<keyword evidence="1" id="KW-0808">Transferase</keyword>
<accession>A0A9X3S7I6</accession>